<gene>
    <name evidence="1" type="ORF">NCTC9783_03640</name>
</gene>
<evidence type="ECO:0000313" key="2">
    <source>
        <dbReference type="Proteomes" id="UP000254880"/>
    </source>
</evidence>
<dbReference type="Proteomes" id="UP000254880">
    <property type="component" value="Unassembled WGS sequence"/>
</dbReference>
<evidence type="ECO:0000313" key="1">
    <source>
        <dbReference type="EMBL" id="SUI89600.1"/>
    </source>
</evidence>
<sequence length="415" mass="47870">MNKYQATLFSNESDIYTALHSNSAKITDVTLRKIAFNRGIIFPSNLSKEVLIEKLSDLPFSYNHIREVQDKLATKPSQDVFSVKRIYEEFDIEKLYDVVNKVKENRPKLLGHEKIDHYSGLQTYHISIDYTEFDFRRGKFQQKKLYSGSIVFIVKKGYVSVRYNYTPRISEILKQIIDTYSSTVCNNIVVNEIDLSSIVDTDLRNIFAVHLYDFDGNYKKTGLEYAGLEKVRVSRIKTSLDINGDNLEGNNNEETQELLNKISPSTDNENDDDINNQEMASDDDENLTFNINNAAYDGLSLVNAPQIKELCSDGFYRSLIRWKSFSSVVKNHTITFELSFDDKYLGKNIKFRALYKESNSASAEREKLSDADFDQVMKQLEDKIFLINDFIIEEHTKRYPVTKAMSCETLNQEAG</sequence>
<protein>
    <submittedName>
        <fullName evidence="1">Uncharacterized protein</fullName>
    </submittedName>
</protein>
<reference evidence="1 2" key="1">
    <citation type="submission" date="2018-06" db="EMBL/GenBank/DDBJ databases">
        <authorList>
            <consortium name="Pathogen Informatics"/>
            <person name="Doyle S."/>
        </authorList>
    </citation>
    <scope>NUCLEOTIDE SEQUENCE [LARGE SCALE GENOMIC DNA]</scope>
    <source>
        <strain evidence="1 2">NCTC9783</strain>
    </source>
</reference>
<proteinExistence type="predicted"/>
<organism evidence="1 2">
    <name type="scientific">Shigella flexneri</name>
    <dbReference type="NCBI Taxonomy" id="623"/>
    <lineage>
        <taxon>Bacteria</taxon>
        <taxon>Pseudomonadati</taxon>
        <taxon>Pseudomonadota</taxon>
        <taxon>Gammaproteobacteria</taxon>
        <taxon>Enterobacterales</taxon>
        <taxon>Enterobacteriaceae</taxon>
        <taxon>Shigella</taxon>
    </lineage>
</organism>
<name>A0A380AY10_SHIFL</name>
<dbReference type="EMBL" id="UGYT01000001">
    <property type="protein sequence ID" value="SUI89600.1"/>
    <property type="molecule type" value="Genomic_DNA"/>
</dbReference>
<dbReference type="AlphaFoldDB" id="A0A380AY10"/>
<accession>A0A380AY10</accession>
<dbReference type="RefSeq" id="WP_001046280.1">
    <property type="nucleotide sequence ID" value="NZ_CP024470.1"/>
</dbReference>